<keyword evidence="9" id="KW-0963">Cytoplasm</keyword>
<dbReference type="GO" id="GO:0009045">
    <property type="term" value="F:xylose isomerase activity"/>
    <property type="evidence" value="ECO:0007669"/>
    <property type="project" value="UniProtKB-UniRule"/>
</dbReference>
<gene>
    <name evidence="9" type="primary">xylA</name>
    <name evidence="12" type="ORF">A6R73_13665</name>
</gene>
<comment type="catalytic activity">
    <reaction evidence="8 9 10">
        <text>alpha-D-xylose = alpha-D-xylulofuranose</text>
        <dbReference type="Rhea" id="RHEA:22816"/>
        <dbReference type="ChEBI" id="CHEBI:28518"/>
        <dbReference type="ChEBI" id="CHEBI:188998"/>
        <dbReference type="EC" id="5.3.1.5"/>
    </reaction>
</comment>
<keyword evidence="9" id="KW-0460">Magnesium</keyword>
<dbReference type="Gene3D" id="3.20.20.150">
    <property type="entry name" value="Divalent-metal-dependent TIM barrel enzymes"/>
    <property type="match status" value="1"/>
</dbReference>
<dbReference type="Proteomes" id="UP000093858">
    <property type="component" value="Unassembled WGS sequence"/>
</dbReference>
<feature type="binding site" evidence="9">
    <location>
        <position position="304"/>
    </location>
    <ligand>
        <name>Mg(2+)</name>
        <dbReference type="ChEBI" id="CHEBI:18420"/>
        <label>1</label>
    </ligand>
</feature>
<evidence type="ECO:0000256" key="10">
    <source>
        <dbReference type="RuleBase" id="RU000609"/>
    </source>
</evidence>
<accession>A0A199P5U7</accession>
<organism evidence="12 13">
    <name type="scientific">Xanthomonas graminis pv. poae</name>
    <dbReference type="NCBI Taxonomy" id="227946"/>
    <lineage>
        <taxon>Bacteria</taxon>
        <taxon>Pseudomonadati</taxon>
        <taxon>Pseudomonadota</taxon>
        <taxon>Gammaproteobacteria</taxon>
        <taxon>Lysobacterales</taxon>
        <taxon>Lysobacteraceae</taxon>
        <taxon>Xanthomonas</taxon>
        <taxon>Xanthomonas translucens group</taxon>
        <taxon>Xanthomonas graminis</taxon>
    </lineage>
</organism>
<dbReference type="EC" id="5.3.1.5" evidence="3 9"/>
<feature type="binding site" evidence="9">
    <location>
        <position position="315"/>
    </location>
    <ligand>
        <name>Mg(2+)</name>
        <dbReference type="ChEBI" id="CHEBI:18420"/>
        <label>2</label>
    </ligand>
</feature>
<dbReference type="PANTHER" id="PTHR48408">
    <property type="match status" value="1"/>
</dbReference>
<keyword evidence="4 9" id="KW-0859">Xylose metabolism</keyword>
<evidence type="ECO:0000256" key="3">
    <source>
        <dbReference type="ARBA" id="ARBA00011958"/>
    </source>
</evidence>
<dbReference type="InterPro" id="IPR013452">
    <property type="entry name" value="Xylose_isom_bac"/>
</dbReference>
<evidence type="ECO:0000313" key="13">
    <source>
        <dbReference type="Proteomes" id="UP000093858"/>
    </source>
</evidence>
<dbReference type="GO" id="GO:0000287">
    <property type="term" value="F:magnesium ion binding"/>
    <property type="evidence" value="ECO:0007669"/>
    <property type="project" value="UniProtKB-UniRule"/>
</dbReference>
<feature type="active site" evidence="9">
    <location>
        <position position="112"/>
    </location>
</feature>
<comment type="subcellular location">
    <subcellularLocation>
        <location evidence="9 11">Cytoplasm</location>
    </subcellularLocation>
</comment>
<dbReference type="SUPFAM" id="SSF51658">
    <property type="entry name" value="Xylose isomerase-like"/>
    <property type="match status" value="1"/>
</dbReference>
<evidence type="ECO:0000256" key="8">
    <source>
        <dbReference type="ARBA" id="ARBA00033659"/>
    </source>
</evidence>
<sequence length="446" mass="48678">MSHSPYIGAKEYFPGIGRIAFEGKASDNPLAFKVYDAHKRIGDKTMAEHLRFAVAYWHSFCGNGADPFGPGTRAYPWDAGSDALGRAEAKADAAFEFFTKLGVPYYCFHDIDLAPDADDVGQYEKNLKHMVGIAKQRQADTGIKLLWGTANLFSHPRYMNGAATNPDFNVVARAAVQVKAALDATVELGGENYVFWGGREGYASLHNTQMKREQDNMARFLTIARDYGRSIGFKGNFLIEPKPMEPMKHQYDFDSATVIGFLRQHGLDQDFKLNIEANHATLSGHSFEHDLQVASDAGLLGSIDANRGNPQNGWDTDQFPTDLYDTVGAMLVVLRQGGLAPGGLNFDAKVRRESSDPQDLFLAHIGGMDAFARGLEVAHALLTASPLEQWRAERYSSFDSGAGAAFAAGNSTLAELAAHAAKAGAPAQVSGRQEAYENLINQYLIR</sequence>
<keyword evidence="7 9" id="KW-0119">Carbohydrate metabolism</keyword>
<evidence type="ECO:0000256" key="5">
    <source>
        <dbReference type="ARBA" id="ARBA00022723"/>
    </source>
</evidence>
<keyword evidence="6 9" id="KW-0413">Isomerase</keyword>
<name>A0A199P5U7_9XANT</name>
<feature type="binding site" evidence="9">
    <location>
        <position position="279"/>
    </location>
    <ligand>
        <name>Mg(2+)</name>
        <dbReference type="ChEBI" id="CHEBI:18420"/>
        <label>2</label>
    </ligand>
</feature>
<dbReference type="EMBL" id="LWSU01000075">
    <property type="protein sequence ID" value="OAX56381.1"/>
    <property type="molecule type" value="Genomic_DNA"/>
</dbReference>
<comment type="similarity">
    <text evidence="1 9 10">Belongs to the xylose isomerase family.</text>
</comment>
<dbReference type="NCBIfam" id="NF009115">
    <property type="entry name" value="PRK12465.1"/>
    <property type="match status" value="1"/>
</dbReference>
<dbReference type="GO" id="GO:0042732">
    <property type="term" value="P:D-xylose metabolic process"/>
    <property type="evidence" value="ECO:0007669"/>
    <property type="project" value="UniProtKB-UniRule"/>
</dbReference>
<evidence type="ECO:0000256" key="9">
    <source>
        <dbReference type="HAMAP-Rule" id="MF_00455"/>
    </source>
</evidence>
<evidence type="ECO:0000256" key="2">
    <source>
        <dbReference type="ARBA" id="ARBA00011881"/>
    </source>
</evidence>
<feature type="binding site" evidence="9">
    <location>
        <position position="347"/>
    </location>
    <ligand>
        <name>Mg(2+)</name>
        <dbReference type="ChEBI" id="CHEBI:18420"/>
        <label>1</label>
    </ligand>
</feature>
<dbReference type="HAMAP" id="MF_00455">
    <property type="entry name" value="Xylose_isom_A"/>
    <property type="match status" value="1"/>
</dbReference>
<dbReference type="RefSeq" id="WP_064538943.1">
    <property type="nucleotide sequence ID" value="NZ_LWSU01000075.1"/>
</dbReference>
<feature type="binding site" evidence="9">
    <location>
        <position position="276"/>
    </location>
    <ligand>
        <name>Mg(2+)</name>
        <dbReference type="ChEBI" id="CHEBI:18420"/>
        <label>1</label>
    </ligand>
</feature>
<evidence type="ECO:0000256" key="11">
    <source>
        <dbReference type="RuleBase" id="RU000610"/>
    </source>
</evidence>
<feature type="binding site" evidence="9">
    <location>
        <position position="276"/>
    </location>
    <ligand>
        <name>Mg(2+)</name>
        <dbReference type="ChEBI" id="CHEBI:18420"/>
        <label>2</label>
    </ligand>
</feature>
<evidence type="ECO:0000313" key="12">
    <source>
        <dbReference type="EMBL" id="OAX56381.1"/>
    </source>
</evidence>
<protein>
    <recommendedName>
        <fullName evidence="3 9">Xylose isomerase</fullName>
        <ecNumber evidence="3 9">5.3.1.5</ecNumber>
    </recommendedName>
</protein>
<proteinExistence type="inferred from homology"/>
<dbReference type="PANTHER" id="PTHR48408:SF1">
    <property type="entry name" value="XYLOSE ISOMERASE"/>
    <property type="match status" value="1"/>
</dbReference>
<reference evidence="12 13" key="1">
    <citation type="submission" date="2016-04" db="EMBL/GenBank/DDBJ databases">
        <title>Xanthomonas translucens phylogeny.</title>
        <authorList>
            <person name="Langlois P."/>
        </authorList>
    </citation>
    <scope>NUCLEOTIDE SEQUENCE [LARGE SCALE GENOMIC DNA]</scope>
    <source>
        <strain evidence="12 13">B99</strain>
    </source>
</reference>
<dbReference type="NCBIfam" id="TIGR02630">
    <property type="entry name" value="xylose_isom_A"/>
    <property type="match status" value="1"/>
</dbReference>
<evidence type="ECO:0000256" key="7">
    <source>
        <dbReference type="ARBA" id="ARBA00023277"/>
    </source>
</evidence>
<evidence type="ECO:0000256" key="4">
    <source>
        <dbReference type="ARBA" id="ARBA00022629"/>
    </source>
</evidence>
<dbReference type="InterPro" id="IPR036237">
    <property type="entry name" value="Xyl_isomerase-like_sf"/>
</dbReference>
<dbReference type="NCBIfam" id="NF003998">
    <property type="entry name" value="PRK05474.1"/>
    <property type="match status" value="1"/>
</dbReference>
<dbReference type="PROSITE" id="PS51415">
    <property type="entry name" value="XYLOSE_ISOMERASE"/>
    <property type="match status" value="1"/>
</dbReference>
<dbReference type="FunFam" id="3.20.20.150:FF:000002">
    <property type="entry name" value="Xylose isomerase"/>
    <property type="match status" value="1"/>
</dbReference>
<dbReference type="GO" id="GO:0005737">
    <property type="term" value="C:cytoplasm"/>
    <property type="evidence" value="ECO:0007669"/>
    <property type="project" value="UniProtKB-SubCell"/>
</dbReference>
<comment type="cofactor">
    <cofactor evidence="9">
        <name>Mg(2+)</name>
        <dbReference type="ChEBI" id="CHEBI:18420"/>
    </cofactor>
    <text evidence="9">Binds 2 magnesium ions per subunit.</text>
</comment>
<feature type="active site" evidence="9">
    <location>
        <position position="109"/>
    </location>
</feature>
<evidence type="ECO:0000256" key="1">
    <source>
        <dbReference type="ARBA" id="ARBA00005765"/>
    </source>
</evidence>
<feature type="binding site" evidence="9">
    <location>
        <position position="240"/>
    </location>
    <ligand>
        <name>Mg(2+)</name>
        <dbReference type="ChEBI" id="CHEBI:18420"/>
        <label>1</label>
    </ligand>
</feature>
<evidence type="ECO:0000256" key="6">
    <source>
        <dbReference type="ARBA" id="ARBA00023235"/>
    </source>
</evidence>
<feature type="binding site" evidence="9">
    <location>
        <position position="317"/>
    </location>
    <ligand>
        <name>Mg(2+)</name>
        <dbReference type="ChEBI" id="CHEBI:18420"/>
        <label>2</label>
    </ligand>
</feature>
<comment type="caution">
    <text evidence="12">The sequence shown here is derived from an EMBL/GenBank/DDBJ whole genome shotgun (WGS) entry which is preliminary data.</text>
</comment>
<dbReference type="PRINTS" id="PR00688">
    <property type="entry name" value="XYLOSISMRASE"/>
</dbReference>
<dbReference type="AlphaFoldDB" id="A0A199P5U7"/>
<keyword evidence="5 9" id="KW-0479">Metal-binding</keyword>
<dbReference type="InterPro" id="IPR001998">
    <property type="entry name" value="Xylose_isomerase"/>
</dbReference>
<comment type="subunit">
    <text evidence="2 9 11">Homotetramer.</text>
</comment>